<dbReference type="AlphaFoldDB" id="A0A8X8C1N5"/>
<sequence>MAALYFSSTLSCPEPIKSPPKSLIKPHLACLSLPRSKQINVVGRSSPFRPKMLLMPGPGSDIKPLRISLGFGASISKREKFSPAGGQEKETRFEIDISTPLLAAPKQSNSLQLQTFCELFPSVLIHCAAIISFIELLRNTIISNSGGGGGGGGGNIGGRGGEHSVKTESPTCGVSLDLRIRSVSSGKISSAGYEKKTEFSFRCVVSVFLFNHTILSNFLKLWAGFPSRTLSNLIPWIFSVPTGWSGIGKIGGGSNGGVGGSGDGDGIEGSIGAVETVLAPSAKPLDPLDFETSGFKEKIIPGHYEISFVKAKSNGNLNLVFDNQSLRCFCSFKFPFVFTYSVPRNFLSWTASVSARKMNPAALEAADNGAATSHGLLGASYRTQFMEPSKSAQMKPTASISAPPDASLV</sequence>
<feature type="compositionally biased region" description="Polar residues" evidence="1">
    <location>
        <begin position="390"/>
        <end position="400"/>
    </location>
</feature>
<evidence type="ECO:0000256" key="1">
    <source>
        <dbReference type="SAM" id="MobiDB-lite"/>
    </source>
</evidence>
<evidence type="ECO:0000313" key="3">
    <source>
        <dbReference type="Proteomes" id="UP000886885"/>
    </source>
</evidence>
<comment type="caution">
    <text evidence="2">The sequence shown here is derived from an EMBL/GenBank/DDBJ whole genome shotgun (WGS) entry which is preliminary data.</text>
</comment>
<dbReference type="Proteomes" id="UP000886885">
    <property type="component" value="Chromosome 19D"/>
</dbReference>
<accession>A0A8X8C1N5</accession>
<name>A0A8X8C1N5_POPTO</name>
<proteinExistence type="predicted"/>
<gene>
    <name evidence="2" type="ORF">POTOM_059509</name>
</gene>
<evidence type="ECO:0000313" key="2">
    <source>
        <dbReference type="EMBL" id="KAG6737977.1"/>
    </source>
</evidence>
<protein>
    <submittedName>
        <fullName evidence="2">Uncharacterized protein</fullName>
    </submittedName>
</protein>
<feature type="region of interest" description="Disordered" evidence="1">
    <location>
        <begin position="148"/>
        <end position="169"/>
    </location>
</feature>
<organism evidence="2 3">
    <name type="scientific">Populus tomentosa</name>
    <name type="common">Chinese white poplar</name>
    <dbReference type="NCBI Taxonomy" id="118781"/>
    <lineage>
        <taxon>Eukaryota</taxon>
        <taxon>Viridiplantae</taxon>
        <taxon>Streptophyta</taxon>
        <taxon>Embryophyta</taxon>
        <taxon>Tracheophyta</taxon>
        <taxon>Spermatophyta</taxon>
        <taxon>Magnoliopsida</taxon>
        <taxon>eudicotyledons</taxon>
        <taxon>Gunneridae</taxon>
        <taxon>Pentapetalae</taxon>
        <taxon>rosids</taxon>
        <taxon>fabids</taxon>
        <taxon>Malpighiales</taxon>
        <taxon>Salicaceae</taxon>
        <taxon>Saliceae</taxon>
        <taxon>Populus</taxon>
    </lineage>
</organism>
<reference evidence="2" key="1">
    <citation type="journal article" date="2020" name="bioRxiv">
        <title>Hybrid origin of Populus tomentosa Carr. identified through genome sequencing and phylogenomic analysis.</title>
        <authorList>
            <person name="An X."/>
            <person name="Gao K."/>
            <person name="Chen Z."/>
            <person name="Li J."/>
            <person name="Yang X."/>
            <person name="Yang X."/>
            <person name="Zhou J."/>
            <person name="Guo T."/>
            <person name="Zhao T."/>
            <person name="Huang S."/>
            <person name="Miao D."/>
            <person name="Khan W.U."/>
            <person name="Rao P."/>
            <person name="Ye M."/>
            <person name="Lei B."/>
            <person name="Liao W."/>
            <person name="Wang J."/>
            <person name="Ji L."/>
            <person name="Li Y."/>
            <person name="Guo B."/>
            <person name="Mustafa N.S."/>
            <person name="Li S."/>
            <person name="Yun Q."/>
            <person name="Keller S.R."/>
            <person name="Mao J."/>
            <person name="Zhang R."/>
            <person name="Strauss S.H."/>
        </authorList>
    </citation>
    <scope>NUCLEOTIDE SEQUENCE</scope>
    <source>
        <strain evidence="2">GM15</strain>
        <tissue evidence="2">Leaf</tissue>
    </source>
</reference>
<dbReference type="EMBL" id="JAAWWB010000038">
    <property type="protein sequence ID" value="KAG6737977.1"/>
    <property type="molecule type" value="Genomic_DNA"/>
</dbReference>
<feature type="compositionally biased region" description="Gly residues" evidence="1">
    <location>
        <begin position="148"/>
        <end position="159"/>
    </location>
</feature>
<feature type="region of interest" description="Disordered" evidence="1">
    <location>
        <begin position="388"/>
        <end position="409"/>
    </location>
</feature>
<keyword evidence="3" id="KW-1185">Reference proteome</keyword>